<dbReference type="EMBL" id="JAEHFY010000063">
    <property type="protein sequence ID" value="MBK0384566.1"/>
    <property type="molecule type" value="Genomic_DNA"/>
</dbReference>
<name>A0ABS1BPX5_9SPHI</name>
<keyword evidence="1" id="KW-0732">Signal</keyword>
<feature type="signal peptide" evidence="1">
    <location>
        <begin position="1"/>
        <end position="19"/>
    </location>
</feature>
<evidence type="ECO:0000313" key="2">
    <source>
        <dbReference type="EMBL" id="MBK0384566.1"/>
    </source>
</evidence>
<gene>
    <name evidence="2" type="ORF">I5M32_16520</name>
</gene>
<comment type="caution">
    <text evidence="2">The sequence shown here is derived from an EMBL/GenBank/DDBJ whole genome shotgun (WGS) entry which is preliminary data.</text>
</comment>
<reference evidence="2 3" key="1">
    <citation type="submission" date="2020-12" db="EMBL/GenBank/DDBJ databases">
        <title>Bacterial novel species Pedobacter sp. SD-b isolated from soil.</title>
        <authorList>
            <person name="Jung H.-Y."/>
        </authorList>
    </citation>
    <scope>NUCLEOTIDE SEQUENCE [LARGE SCALE GENOMIC DNA]</scope>
    <source>
        <strain evidence="2 3">SD-b</strain>
    </source>
</reference>
<accession>A0ABS1BPX5</accession>
<dbReference type="PROSITE" id="PS51257">
    <property type="entry name" value="PROKAR_LIPOPROTEIN"/>
    <property type="match status" value="1"/>
</dbReference>
<protein>
    <recommendedName>
        <fullName evidence="4">Lipoprotein</fullName>
    </recommendedName>
</protein>
<sequence>MMKIFLLHVCLLTSSCIYGQNCNSFNSTKKSNDTVIIKANYLGEVMLPKKSDSFLLLLEKKGVLNSKDFNSSIQFKIQGCNQNYNLLKFDKGCLNCDNLMYNQKVLLTCIILPFNNLSKLKSEPPVIVIKVIKLD</sequence>
<proteinExistence type="predicted"/>
<evidence type="ECO:0000256" key="1">
    <source>
        <dbReference type="SAM" id="SignalP"/>
    </source>
</evidence>
<keyword evidence="3" id="KW-1185">Reference proteome</keyword>
<feature type="chain" id="PRO_5045165951" description="Lipoprotein" evidence="1">
    <location>
        <begin position="20"/>
        <end position="135"/>
    </location>
</feature>
<evidence type="ECO:0008006" key="4">
    <source>
        <dbReference type="Google" id="ProtNLM"/>
    </source>
</evidence>
<dbReference type="RefSeq" id="WP_200588286.1">
    <property type="nucleotide sequence ID" value="NZ_JAEHFY010000063.1"/>
</dbReference>
<evidence type="ECO:0000313" key="3">
    <source>
        <dbReference type="Proteomes" id="UP000660024"/>
    </source>
</evidence>
<dbReference type="Proteomes" id="UP000660024">
    <property type="component" value="Unassembled WGS sequence"/>
</dbReference>
<organism evidence="2 3">
    <name type="scientific">Pedobacter segetis</name>
    <dbReference type="NCBI Taxonomy" id="2793069"/>
    <lineage>
        <taxon>Bacteria</taxon>
        <taxon>Pseudomonadati</taxon>
        <taxon>Bacteroidota</taxon>
        <taxon>Sphingobacteriia</taxon>
        <taxon>Sphingobacteriales</taxon>
        <taxon>Sphingobacteriaceae</taxon>
        <taxon>Pedobacter</taxon>
    </lineage>
</organism>